<evidence type="ECO:0000313" key="9">
    <source>
        <dbReference type="Proteomes" id="UP000613266"/>
    </source>
</evidence>
<proteinExistence type="predicted"/>
<dbReference type="RefSeq" id="WP_198111154.1">
    <property type="nucleotide sequence ID" value="NZ_JAEDAK010000006.1"/>
</dbReference>
<comment type="caution">
    <text evidence="8">The sequence shown here is derived from an EMBL/GenBank/DDBJ whole genome shotgun (WGS) entry which is preliminary data.</text>
</comment>
<dbReference type="GO" id="GO:0005886">
    <property type="term" value="C:plasma membrane"/>
    <property type="evidence" value="ECO:0007669"/>
    <property type="project" value="UniProtKB-SubCell"/>
</dbReference>
<evidence type="ECO:0000259" key="7">
    <source>
        <dbReference type="Pfam" id="PF06271"/>
    </source>
</evidence>
<evidence type="ECO:0000256" key="5">
    <source>
        <dbReference type="ARBA" id="ARBA00023136"/>
    </source>
</evidence>
<keyword evidence="4 6" id="KW-1133">Transmembrane helix</keyword>
<sequence>MTNAIDPRFAPPQAHVEDRAPNQVALAGRGVRFLAALGDGFLGAGVFWALLKIPQLGPLQQAQLAASRESMWSWTPLSLVLGALIFLAIQAWPLVTRGQTLGKMLFKLRIVRSDGSKPEAWRLLGLRYGIGLLMNMNAALVTIYSLLDSLLIFRSSRKCLHDSIADTQVIKL</sequence>
<keyword evidence="2" id="KW-1003">Cell membrane</keyword>
<dbReference type="PANTHER" id="PTHR36115">
    <property type="entry name" value="PROLINE-RICH ANTIGEN HOMOLOG-RELATED"/>
    <property type="match status" value="1"/>
</dbReference>
<dbReference type="AlphaFoldDB" id="A0A931J6T4"/>
<reference evidence="8" key="1">
    <citation type="submission" date="2020-12" db="EMBL/GenBank/DDBJ databases">
        <title>The genome sequence of Inhella sp. 1Y17.</title>
        <authorList>
            <person name="Liu Y."/>
        </authorList>
    </citation>
    <scope>NUCLEOTIDE SEQUENCE</scope>
    <source>
        <strain evidence="8">1Y17</strain>
    </source>
</reference>
<feature type="transmembrane region" description="Helical" evidence="6">
    <location>
        <begin position="72"/>
        <end position="95"/>
    </location>
</feature>
<evidence type="ECO:0000256" key="4">
    <source>
        <dbReference type="ARBA" id="ARBA00022989"/>
    </source>
</evidence>
<evidence type="ECO:0000256" key="3">
    <source>
        <dbReference type="ARBA" id="ARBA00022692"/>
    </source>
</evidence>
<gene>
    <name evidence="8" type="ORF">I7X39_10795</name>
</gene>
<evidence type="ECO:0000256" key="2">
    <source>
        <dbReference type="ARBA" id="ARBA00022475"/>
    </source>
</evidence>
<dbReference type="InterPro" id="IPR010432">
    <property type="entry name" value="RDD"/>
</dbReference>
<feature type="transmembrane region" description="Helical" evidence="6">
    <location>
        <begin position="126"/>
        <end position="147"/>
    </location>
</feature>
<accession>A0A931J6T4</accession>
<evidence type="ECO:0000256" key="1">
    <source>
        <dbReference type="ARBA" id="ARBA00004651"/>
    </source>
</evidence>
<keyword evidence="9" id="KW-1185">Reference proteome</keyword>
<dbReference type="EMBL" id="JAEDAK010000006">
    <property type="protein sequence ID" value="MBH9577387.1"/>
    <property type="molecule type" value="Genomic_DNA"/>
</dbReference>
<feature type="domain" description="RDD" evidence="7">
    <location>
        <begin position="27"/>
        <end position="165"/>
    </location>
</feature>
<dbReference type="InterPro" id="IPR051791">
    <property type="entry name" value="Pra-immunoreactive"/>
</dbReference>
<protein>
    <submittedName>
        <fullName evidence="8">RDD family protein</fullName>
    </submittedName>
</protein>
<keyword evidence="3 6" id="KW-0812">Transmembrane</keyword>
<evidence type="ECO:0000313" key="8">
    <source>
        <dbReference type="EMBL" id="MBH9577387.1"/>
    </source>
</evidence>
<dbReference type="Proteomes" id="UP000613266">
    <property type="component" value="Unassembled WGS sequence"/>
</dbReference>
<feature type="transmembrane region" description="Helical" evidence="6">
    <location>
        <begin position="31"/>
        <end position="51"/>
    </location>
</feature>
<dbReference type="PANTHER" id="PTHR36115:SF4">
    <property type="entry name" value="MEMBRANE PROTEIN"/>
    <property type="match status" value="1"/>
</dbReference>
<dbReference type="Pfam" id="PF06271">
    <property type="entry name" value="RDD"/>
    <property type="match status" value="1"/>
</dbReference>
<comment type="subcellular location">
    <subcellularLocation>
        <location evidence="1">Cell membrane</location>
        <topology evidence="1">Multi-pass membrane protein</topology>
    </subcellularLocation>
</comment>
<organism evidence="8 9">
    <name type="scientific">Inhella proteolytica</name>
    <dbReference type="NCBI Taxonomy" id="2795029"/>
    <lineage>
        <taxon>Bacteria</taxon>
        <taxon>Pseudomonadati</taxon>
        <taxon>Pseudomonadota</taxon>
        <taxon>Betaproteobacteria</taxon>
        <taxon>Burkholderiales</taxon>
        <taxon>Sphaerotilaceae</taxon>
        <taxon>Inhella</taxon>
    </lineage>
</organism>
<keyword evidence="5 6" id="KW-0472">Membrane</keyword>
<evidence type="ECO:0000256" key="6">
    <source>
        <dbReference type="SAM" id="Phobius"/>
    </source>
</evidence>
<name>A0A931J6T4_9BURK</name>